<evidence type="ECO:0000313" key="3">
    <source>
        <dbReference type="Proteomes" id="UP000806378"/>
    </source>
</evidence>
<keyword evidence="1" id="KW-0812">Transmembrane</keyword>
<evidence type="ECO:0000256" key="1">
    <source>
        <dbReference type="SAM" id="Phobius"/>
    </source>
</evidence>
<evidence type="ECO:0000313" key="2">
    <source>
        <dbReference type="EMBL" id="KAF7848177.1"/>
    </source>
</evidence>
<dbReference type="Gramene" id="rna-gnl|WGS:JABURB|Cocit.L2222.1">
    <property type="protein sequence ID" value="cds-KAF7848177.1"/>
    <property type="gene ID" value="gene-BT93_L2222"/>
</dbReference>
<keyword evidence="1" id="KW-1133">Transmembrane helix</keyword>
<sequence>MLKWKLFVVWLINFVSLIKNVEILALGSWFLSWIGMVVPTAVGSLGIRVLRVMNNLRWHHRLELCMVGLKRQGKQG</sequence>
<feature type="transmembrane region" description="Helical" evidence="1">
    <location>
        <begin position="30"/>
        <end position="50"/>
    </location>
</feature>
<accession>A0A8T0CKM5</accession>
<proteinExistence type="predicted"/>
<dbReference type="EMBL" id="MU090250">
    <property type="protein sequence ID" value="KAF7848177.1"/>
    <property type="molecule type" value="Genomic_DNA"/>
</dbReference>
<dbReference type="AlphaFoldDB" id="A0A8T0CKM5"/>
<keyword evidence="3" id="KW-1185">Reference proteome</keyword>
<name>A0A8T0CKM5_CORYI</name>
<reference evidence="2" key="1">
    <citation type="submission" date="2020-05" db="EMBL/GenBank/DDBJ databases">
        <title>WGS assembly of Corymbia citriodora subspecies variegata.</title>
        <authorList>
            <person name="Barry K."/>
            <person name="Hundley H."/>
            <person name="Shu S."/>
            <person name="Jenkins J."/>
            <person name="Grimwood J."/>
            <person name="Baten A."/>
        </authorList>
    </citation>
    <scope>NUCLEOTIDE SEQUENCE</scope>
    <source>
        <strain evidence="2">CV2-018</strain>
    </source>
</reference>
<evidence type="ECO:0008006" key="4">
    <source>
        <dbReference type="Google" id="ProtNLM"/>
    </source>
</evidence>
<dbReference type="Proteomes" id="UP000806378">
    <property type="component" value="Unassembled WGS sequence"/>
</dbReference>
<protein>
    <recommendedName>
        <fullName evidence="4">Transmembrane protein</fullName>
    </recommendedName>
</protein>
<keyword evidence="1" id="KW-0472">Membrane</keyword>
<gene>
    <name evidence="2" type="ORF">BT93_L2222</name>
</gene>
<comment type="caution">
    <text evidence="2">The sequence shown here is derived from an EMBL/GenBank/DDBJ whole genome shotgun (WGS) entry which is preliminary data.</text>
</comment>
<organism evidence="2 3">
    <name type="scientific">Corymbia citriodora subsp. variegata</name>
    <dbReference type="NCBI Taxonomy" id="360336"/>
    <lineage>
        <taxon>Eukaryota</taxon>
        <taxon>Viridiplantae</taxon>
        <taxon>Streptophyta</taxon>
        <taxon>Embryophyta</taxon>
        <taxon>Tracheophyta</taxon>
        <taxon>Spermatophyta</taxon>
        <taxon>Magnoliopsida</taxon>
        <taxon>eudicotyledons</taxon>
        <taxon>Gunneridae</taxon>
        <taxon>Pentapetalae</taxon>
        <taxon>rosids</taxon>
        <taxon>malvids</taxon>
        <taxon>Myrtales</taxon>
        <taxon>Myrtaceae</taxon>
        <taxon>Myrtoideae</taxon>
        <taxon>Eucalypteae</taxon>
        <taxon>Corymbia</taxon>
    </lineage>
</organism>